<dbReference type="Proteomes" id="UP000076727">
    <property type="component" value="Unassembled WGS sequence"/>
</dbReference>
<dbReference type="Pfam" id="PF00651">
    <property type="entry name" value="BTB"/>
    <property type="match status" value="1"/>
</dbReference>
<reference evidence="2 3" key="1">
    <citation type="journal article" date="2016" name="Mol. Biol. Evol.">
        <title>Comparative Genomics of Early-Diverging Mushroom-Forming Fungi Provides Insights into the Origins of Lignocellulose Decay Capabilities.</title>
        <authorList>
            <person name="Nagy L.G."/>
            <person name="Riley R."/>
            <person name="Tritt A."/>
            <person name="Adam C."/>
            <person name="Daum C."/>
            <person name="Floudas D."/>
            <person name="Sun H."/>
            <person name="Yadav J.S."/>
            <person name="Pangilinan J."/>
            <person name="Larsson K.H."/>
            <person name="Matsuura K."/>
            <person name="Barry K."/>
            <person name="Labutti K."/>
            <person name="Kuo R."/>
            <person name="Ohm R.A."/>
            <person name="Bhattacharya S.S."/>
            <person name="Shirouzu T."/>
            <person name="Yoshinaga Y."/>
            <person name="Martin F.M."/>
            <person name="Grigoriev I.V."/>
            <person name="Hibbett D.S."/>
        </authorList>
    </citation>
    <scope>NUCLEOTIDE SEQUENCE [LARGE SCALE GENOMIC DNA]</scope>
    <source>
        <strain evidence="2 3">L-15889</strain>
    </source>
</reference>
<name>A0A165QGK0_9APHY</name>
<feature type="domain" description="BTB" evidence="1">
    <location>
        <begin position="4"/>
        <end position="59"/>
    </location>
</feature>
<dbReference type="InterPro" id="IPR000210">
    <property type="entry name" value="BTB/POZ_dom"/>
</dbReference>
<sequence length="243" mass="27707">MNDGDVVMRSCDGVHLKVHKLILHMHSEVFPGEGITSSDDIVHLTEDSSTLELLFQYMYGQPQPDLHSVDFKQLANLAEAAEKYRVSPAMEICKMFMRDSASSWPINILGYAVRHGYKDLCMEVAPKTLGISAEHALIGLGPTYFVSWTLYRDHWVQASLDAHRPPPSGILHKGGIQECELWDPFALSVINDIGRDIEVLMQISQVFERNHEKLQDCWHCRLRAQVWQEEIRRRIAGLPTFPL</sequence>
<dbReference type="SUPFAM" id="SSF54695">
    <property type="entry name" value="POZ domain"/>
    <property type="match status" value="1"/>
</dbReference>
<gene>
    <name evidence="2" type="ORF">DAEQUDRAFT_726752</name>
</gene>
<dbReference type="OrthoDB" id="3184970at2759"/>
<dbReference type="PROSITE" id="PS50097">
    <property type="entry name" value="BTB"/>
    <property type="match status" value="1"/>
</dbReference>
<evidence type="ECO:0000259" key="1">
    <source>
        <dbReference type="PROSITE" id="PS50097"/>
    </source>
</evidence>
<evidence type="ECO:0000313" key="3">
    <source>
        <dbReference type="Proteomes" id="UP000076727"/>
    </source>
</evidence>
<dbReference type="STRING" id="1314783.A0A165QGK0"/>
<accession>A0A165QGK0</accession>
<proteinExistence type="predicted"/>
<protein>
    <recommendedName>
        <fullName evidence="1">BTB domain-containing protein</fullName>
    </recommendedName>
</protein>
<dbReference type="CDD" id="cd18186">
    <property type="entry name" value="BTB_POZ_ZBTB_KLHL-like"/>
    <property type="match status" value="1"/>
</dbReference>
<dbReference type="AlphaFoldDB" id="A0A165QGK0"/>
<dbReference type="InterPro" id="IPR011333">
    <property type="entry name" value="SKP1/BTB/POZ_sf"/>
</dbReference>
<dbReference type="SMART" id="SM00225">
    <property type="entry name" value="BTB"/>
    <property type="match status" value="1"/>
</dbReference>
<evidence type="ECO:0000313" key="2">
    <source>
        <dbReference type="EMBL" id="KZT69445.1"/>
    </source>
</evidence>
<organism evidence="2 3">
    <name type="scientific">Daedalea quercina L-15889</name>
    <dbReference type="NCBI Taxonomy" id="1314783"/>
    <lineage>
        <taxon>Eukaryota</taxon>
        <taxon>Fungi</taxon>
        <taxon>Dikarya</taxon>
        <taxon>Basidiomycota</taxon>
        <taxon>Agaricomycotina</taxon>
        <taxon>Agaricomycetes</taxon>
        <taxon>Polyporales</taxon>
        <taxon>Fomitopsis</taxon>
    </lineage>
</organism>
<keyword evidence="3" id="KW-1185">Reference proteome</keyword>
<dbReference type="Gene3D" id="3.30.710.10">
    <property type="entry name" value="Potassium Channel Kv1.1, Chain A"/>
    <property type="match status" value="1"/>
</dbReference>
<dbReference type="EMBL" id="KV429058">
    <property type="protein sequence ID" value="KZT69445.1"/>
    <property type="molecule type" value="Genomic_DNA"/>
</dbReference>